<organism evidence="2 3">
    <name type="scientific">Paraburkholderia sabiae</name>
    <dbReference type="NCBI Taxonomy" id="273251"/>
    <lineage>
        <taxon>Bacteria</taxon>
        <taxon>Pseudomonadati</taxon>
        <taxon>Pseudomonadota</taxon>
        <taxon>Betaproteobacteria</taxon>
        <taxon>Burkholderiales</taxon>
        <taxon>Burkholderiaceae</taxon>
        <taxon>Paraburkholderia</taxon>
    </lineage>
</organism>
<reference evidence="2 3" key="1">
    <citation type="submission" date="2024-01" db="EMBL/GenBank/DDBJ databases">
        <title>The diversity of rhizobia nodulating Mimosa spp. in eleven states of Brazil covering several biomes is determined by host plant, location, and edaphic factors.</title>
        <authorList>
            <person name="Rouws L."/>
            <person name="Barauna A."/>
            <person name="Beukes C."/>
            <person name="De Faria S.M."/>
            <person name="Gross E."/>
            <person name="Dos Reis Junior F.B."/>
            <person name="Simon M."/>
            <person name="Maluk M."/>
            <person name="Odee D.W."/>
            <person name="Kenicer G."/>
            <person name="Young J.P.W."/>
            <person name="Reis V.M."/>
            <person name="Zilli J."/>
            <person name="James E.K."/>
        </authorList>
    </citation>
    <scope>NUCLEOTIDE SEQUENCE [LARGE SCALE GENOMIC DNA]</scope>
    <source>
        <strain evidence="2 3">JPY77</strain>
    </source>
</reference>
<dbReference type="EMBL" id="JAZHGC010000052">
    <property type="protein sequence ID" value="MEM5291477.1"/>
    <property type="molecule type" value="Genomic_DNA"/>
</dbReference>
<name>A0ABU9QPS7_9BURK</name>
<proteinExistence type="predicted"/>
<protein>
    <submittedName>
        <fullName evidence="2">Uncharacterized protein</fullName>
    </submittedName>
</protein>
<sequence length="122" mass="13313">MRKLIAGALLAASVGAFAQTQVHIGISGVTGSAFMQWSHRSRSDYVNGLVDGMLYAPALANANLPFLDHIEDCFVAMHPTHGQLTSIVDQYLRTHPVLTGYEMHSLTYWSLRDACAQLGKPL</sequence>
<evidence type="ECO:0000313" key="3">
    <source>
        <dbReference type="Proteomes" id="UP001494588"/>
    </source>
</evidence>
<evidence type="ECO:0000313" key="2">
    <source>
        <dbReference type="EMBL" id="MEM5291477.1"/>
    </source>
</evidence>
<keyword evidence="3" id="KW-1185">Reference proteome</keyword>
<accession>A0ABU9QPS7</accession>
<feature type="chain" id="PRO_5046198920" evidence="1">
    <location>
        <begin position="19"/>
        <end position="122"/>
    </location>
</feature>
<gene>
    <name evidence="2" type="ORF">V4C55_37730</name>
</gene>
<comment type="caution">
    <text evidence="2">The sequence shown here is derived from an EMBL/GenBank/DDBJ whole genome shotgun (WGS) entry which is preliminary data.</text>
</comment>
<evidence type="ECO:0000256" key="1">
    <source>
        <dbReference type="SAM" id="SignalP"/>
    </source>
</evidence>
<dbReference type="RefSeq" id="WP_201661053.1">
    <property type="nucleotide sequence ID" value="NZ_CAJHCS010000044.1"/>
</dbReference>
<keyword evidence="1" id="KW-0732">Signal</keyword>
<feature type="signal peptide" evidence="1">
    <location>
        <begin position="1"/>
        <end position="18"/>
    </location>
</feature>
<dbReference type="Proteomes" id="UP001494588">
    <property type="component" value="Unassembled WGS sequence"/>
</dbReference>